<evidence type="ECO:0008006" key="3">
    <source>
        <dbReference type="Google" id="ProtNLM"/>
    </source>
</evidence>
<proteinExistence type="predicted"/>
<evidence type="ECO:0000313" key="1">
    <source>
        <dbReference type="EMBL" id="HJF06598.1"/>
    </source>
</evidence>
<name>A0A921FBH0_9BACT</name>
<evidence type="ECO:0000313" key="2">
    <source>
        <dbReference type="Proteomes" id="UP000718012"/>
    </source>
</evidence>
<dbReference type="Proteomes" id="UP000718012">
    <property type="component" value="Unassembled WGS sequence"/>
</dbReference>
<dbReference type="EMBL" id="DYXD01000007">
    <property type="protein sequence ID" value="HJF06598.1"/>
    <property type="molecule type" value="Genomic_DNA"/>
</dbReference>
<protein>
    <recommendedName>
        <fullName evidence="3">Nuclease associated modular domain-containing protein</fullName>
    </recommendedName>
</protein>
<organism evidence="1 2">
    <name type="scientific">Phocaeicola coprocola</name>
    <dbReference type="NCBI Taxonomy" id="310298"/>
    <lineage>
        <taxon>Bacteria</taxon>
        <taxon>Pseudomonadati</taxon>
        <taxon>Bacteroidota</taxon>
        <taxon>Bacteroidia</taxon>
        <taxon>Bacteroidales</taxon>
        <taxon>Bacteroidaceae</taxon>
        <taxon>Phocaeicola</taxon>
    </lineage>
</organism>
<sequence>MDEYIKKKISNKLKGRKKSDKTKDLISKAMKGKAKSQEHKEAISHGMKRYWRNYPKEAVKMEANDTTSLLLKITKPVI</sequence>
<dbReference type="AlphaFoldDB" id="A0A921FBH0"/>
<reference evidence="1" key="1">
    <citation type="journal article" date="2021" name="PeerJ">
        <title>Extensive microbial diversity within the chicken gut microbiome revealed by metagenomics and culture.</title>
        <authorList>
            <person name="Gilroy R."/>
            <person name="Ravi A."/>
            <person name="Getino M."/>
            <person name="Pursley I."/>
            <person name="Horton D.L."/>
            <person name="Alikhan N.F."/>
            <person name="Baker D."/>
            <person name="Gharbi K."/>
            <person name="Hall N."/>
            <person name="Watson M."/>
            <person name="Adriaenssens E.M."/>
            <person name="Foster-Nyarko E."/>
            <person name="Jarju S."/>
            <person name="Secka A."/>
            <person name="Antonio M."/>
            <person name="Oren A."/>
            <person name="Chaudhuri R.R."/>
            <person name="La Ragione R."/>
            <person name="Hildebrand F."/>
            <person name="Pallen M.J."/>
        </authorList>
    </citation>
    <scope>NUCLEOTIDE SEQUENCE</scope>
    <source>
        <strain evidence="1">CHK165-8395</strain>
    </source>
</reference>
<comment type="caution">
    <text evidence="1">The sequence shown here is derived from an EMBL/GenBank/DDBJ whole genome shotgun (WGS) entry which is preliminary data.</text>
</comment>
<gene>
    <name evidence="1" type="ORF">K8U81_00175</name>
</gene>
<reference evidence="1" key="2">
    <citation type="submission" date="2021-09" db="EMBL/GenBank/DDBJ databases">
        <authorList>
            <person name="Gilroy R."/>
        </authorList>
    </citation>
    <scope>NUCLEOTIDE SEQUENCE</scope>
    <source>
        <strain evidence="1">CHK165-8395</strain>
    </source>
</reference>
<accession>A0A921FBH0</accession>